<feature type="signal peptide" evidence="1">
    <location>
        <begin position="1"/>
        <end position="24"/>
    </location>
</feature>
<dbReference type="Proteomes" id="UP000286701">
    <property type="component" value="Unassembled WGS sequence"/>
</dbReference>
<dbReference type="EMBL" id="SBIW01000012">
    <property type="protein sequence ID" value="RWY48123.1"/>
    <property type="molecule type" value="Genomic_DNA"/>
</dbReference>
<protein>
    <submittedName>
        <fullName evidence="3">Right-handed parallel beta-helix repeat-containing protein</fullName>
    </submittedName>
</protein>
<comment type="caution">
    <text evidence="3">The sequence shown here is derived from an EMBL/GenBank/DDBJ whole genome shotgun (WGS) entry which is preliminary data.</text>
</comment>
<dbReference type="InterPro" id="IPR011050">
    <property type="entry name" value="Pectin_lyase_fold/virulence"/>
</dbReference>
<dbReference type="InterPro" id="IPR012334">
    <property type="entry name" value="Pectin_lyas_fold"/>
</dbReference>
<organism evidence="3 4">
    <name type="scientific">Mucilaginibacter gilvus</name>
    <dbReference type="NCBI Taxonomy" id="2305909"/>
    <lineage>
        <taxon>Bacteria</taxon>
        <taxon>Pseudomonadati</taxon>
        <taxon>Bacteroidota</taxon>
        <taxon>Sphingobacteriia</taxon>
        <taxon>Sphingobacteriales</taxon>
        <taxon>Sphingobacteriaceae</taxon>
        <taxon>Mucilaginibacter</taxon>
    </lineage>
</organism>
<sequence>MLTPRLHYCFAVMILAIACTTSCGQVNSGAAYKKVKPLVLRGQHDKVISGLDITGDAADCILLVKCYNITIKNSRFHHSKKNGVTILAGHNIKVLNCYFEKLATGVSATESERVDISHNSFKNMQGPFPRGQFAQFDAVYGAGNKINYNTGENIAGQSDPQDAINVYKTHGTAASPVQVIGNRIRGGGPSKAGGGIMLGDNGGAYIIAQDNILADPGQYGMAIAGGNHISIINNTIYGRQQPFTNVGLYIWNQHQSGCLLNTIAGNKVNFTNAKGAPNAGWNQGNCGKVSGWETNLFGAKIDAAILPKQILTGEE</sequence>
<feature type="chain" id="PRO_5018650212" evidence="1">
    <location>
        <begin position="25"/>
        <end position="315"/>
    </location>
</feature>
<proteinExistence type="predicted"/>
<accession>A0A3S3W4D5</accession>
<evidence type="ECO:0000313" key="4">
    <source>
        <dbReference type="Proteomes" id="UP000286701"/>
    </source>
</evidence>
<keyword evidence="4" id="KW-1185">Reference proteome</keyword>
<dbReference type="Pfam" id="PF13229">
    <property type="entry name" value="Beta_helix"/>
    <property type="match status" value="1"/>
</dbReference>
<reference evidence="3 4" key="1">
    <citation type="submission" date="2019-01" db="EMBL/GenBank/DDBJ databases">
        <title>Mucilaginibacter antarcticum sp. nov., isolated from antarctic soil.</title>
        <authorList>
            <person name="Yan Y.-Q."/>
            <person name="Du Z.-J."/>
        </authorList>
    </citation>
    <scope>NUCLEOTIDE SEQUENCE [LARGE SCALE GENOMIC DNA]</scope>
    <source>
        <strain evidence="3 4">F01003</strain>
    </source>
</reference>
<dbReference type="InterPro" id="IPR039448">
    <property type="entry name" value="Beta_helix"/>
</dbReference>
<keyword evidence="1" id="KW-0732">Signal</keyword>
<dbReference type="AlphaFoldDB" id="A0A3S3W4D5"/>
<name>A0A3S3W4D5_9SPHI</name>
<feature type="domain" description="Right handed beta helix" evidence="2">
    <location>
        <begin position="44"/>
        <end position="185"/>
    </location>
</feature>
<dbReference type="SMART" id="SM00710">
    <property type="entry name" value="PbH1"/>
    <property type="match status" value="6"/>
</dbReference>
<gene>
    <name evidence="3" type="ORF">EPL05_21320</name>
</gene>
<evidence type="ECO:0000259" key="2">
    <source>
        <dbReference type="Pfam" id="PF13229"/>
    </source>
</evidence>
<dbReference type="InterPro" id="IPR006626">
    <property type="entry name" value="PbH1"/>
</dbReference>
<dbReference type="Gene3D" id="2.160.20.10">
    <property type="entry name" value="Single-stranded right-handed beta-helix, Pectin lyase-like"/>
    <property type="match status" value="1"/>
</dbReference>
<dbReference type="OrthoDB" id="901313at2"/>
<evidence type="ECO:0000256" key="1">
    <source>
        <dbReference type="SAM" id="SignalP"/>
    </source>
</evidence>
<dbReference type="PROSITE" id="PS51257">
    <property type="entry name" value="PROKAR_LIPOPROTEIN"/>
    <property type="match status" value="1"/>
</dbReference>
<evidence type="ECO:0000313" key="3">
    <source>
        <dbReference type="EMBL" id="RWY48123.1"/>
    </source>
</evidence>
<dbReference type="SUPFAM" id="SSF51126">
    <property type="entry name" value="Pectin lyase-like"/>
    <property type="match status" value="1"/>
</dbReference>